<dbReference type="InterPro" id="IPR015421">
    <property type="entry name" value="PyrdxlP-dep_Trfase_major"/>
</dbReference>
<evidence type="ECO:0000256" key="5">
    <source>
        <dbReference type="ARBA" id="ARBA00023317"/>
    </source>
</evidence>
<gene>
    <name evidence="7" type="primary">phnW</name>
    <name evidence="11" type="ORF">O0554_05275</name>
</gene>
<comment type="catalytic activity">
    <reaction evidence="6 7">
        <text>(2-aminoethyl)phosphonate + pyruvate = phosphonoacetaldehyde + L-alanine</text>
        <dbReference type="Rhea" id="RHEA:17021"/>
        <dbReference type="ChEBI" id="CHEBI:15361"/>
        <dbReference type="ChEBI" id="CHEBI:57418"/>
        <dbReference type="ChEBI" id="CHEBI:57972"/>
        <dbReference type="ChEBI" id="CHEBI:58383"/>
        <dbReference type="EC" id="2.6.1.37"/>
    </reaction>
</comment>
<dbReference type="PANTHER" id="PTHR42778:SF1">
    <property type="entry name" value="2-AMINOETHYLPHOSPHONATE--PYRUVATE TRANSAMINASE"/>
    <property type="match status" value="1"/>
</dbReference>
<dbReference type="EMBL" id="JAPTNE010000006">
    <property type="protein sequence ID" value="MCZ0806333.1"/>
    <property type="molecule type" value="Genomic_DNA"/>
</dbReference>
<dbReference type="InterPro" id="IPR000192">
    <property type="entry name" value="Aminotrans_V_dom"/>
</dbReference>
<evidence type="ECO:0000256" key="3">
    <source>
        <dbReference type="ARBA" id="ARBA00022679"/>
    </source>
</evidence>
<name>A0AAP3DDM6_BRELA</name>
<evidence type="ECO:0000256" key="4">
    <source>
        <dbReference type="ARBA" id="ARBA00022898"/>
    </source>
</evidence>
<dbReference type="InterPro" id="IPR015422">
    <property type="entry name" value="PyrdxlP-dep_Trfase_small"/>
</dbReference>
<dbReference type="NCBIfam" id="NF010006">
    <property type="entry name" value="PRK13479.1"/>
    <property type="match status" value="1"/>
</dbReference>
<dbReference type="InterPro" id="IPR024169">
    <property type="entry name" value="SP_NH2Trfase/AEP_transaminase"/>
</dbReference>
<dbReference type="GO" id="GO:0019700">
    <property type="term" value="P:organic phosphonate catabolic process"/>
    <property type="evidence" value="ECO:0007669"/>
    <property type="project" value="InterPro"/>
</dbReference>
<dbReference type="Pfam" id="PF00266">
    <property type="entry name" value="Aminotran_5"/>
    <property type="match status" value="1"/>
</dbReference>
<feature type="binding site" evidence="8">
    <location>
        <position position="340"/>
    </location>
    <ligand>
        <name>substrate</name>
    </ligand>
</feature>
<sequence>MQIVKRNILLNPGPATTSDRVKFAQVVPDICPRETEFGDLMEYVSTELTQLVADTKDYTTVLFGGSGTAAVEAIISSVVSDDVVLVINNGAYGKRMCEITKAYDLHLLEFTSPHDAGIDLISLEKLIQNSSKKISHLAVVHNETSTGLLNDIEAIGAICQKYHIDMIVDAMSSYAAIPIHMDKMNISFLAASSNKNLQSVAGVAFVIANRNKLECIRHFKTKNYYLNLYQQYQFFCESHQMRFTPPVQTLYALKQAIDELKEEGVEGRYKRYTESWETLIKGIARLNLKYIVPRKHHSKIITSIVEPDCNGYDFNEMHDYLYKQGFTIYPGKFAGLQTFRIANIGDITYKDMEDFLSILESYLKAIRYPFEKEDA</sequence>
<comment type="function">
    <text evidence="7">Involved in phosphonate degradation.</text>
</comment>
<dbReference type="Gene3D" id="3.90.1150.10">
    <property type="entry name" value="Aspartate Aminotransferase, domain 1"/>
    <property type="match status" value="1"/>
</dbReference>
<dbReference type="Proteomes" id="UP001077662">
    <property type="component" value="Unassembled WGS sequence"/>
</dbReference>
<dbReference type="AlphaFoldDB" id="A0AAP3DDM6"/>
<comment type="subunit">
    <text evidence="7">Homodimer.</text>
</comment>
<proteinExistence type="inferred from homology"/>
<dbReference type="PANTHER" id="PTHR42778">
    <property type="entry name" value="2-AMINOETHYLPHOSPHONATE--PYRUVATE TRANSAMINASE"/>
    <property type="match status" value="1"/>
</dbReference>
<dbReference type="GO" id="GO:0047304">
    <property type="term" value="F:2-aminoethylphosphonate-pyruvate transaminase activity"/>
    <property type="evidence" value="ECO:0007669"/>
    <property type="project" value="UniProtKB-UniRule"/>
</dbReference>
<dbReference type="HAMAP" id="MF_01376">
    <property type="entry name" value="PhnW_aminotrans_5"/>
    <property type="match status" value="1"/>
</dbReference>
<evidence type="ECO:0000259" key="10">
    <source>
        <dbReference type="Pfam" id="PF00266"/>
    </source>
</evidence>
<organism evidence="11 12">
    <name type="scientific">Brevibacillus laterosporus</name>
    <name type="common">Bacillus laterosporus</name>
    <dbReference type="NCBI Taxonomy" id="1465"/>
    <lineage>
        <taxon>Bacteria</taxon>
        <taxon>Bacillati</taxon>
        <taxon>Bacillota</taxon>
        <taxon>Bacilli</taxon>
        <taxon>Bacillales</taxon>
        <taxon>Paenibacillaceae</taxon>
        <taxon>Brevibacillus</taxon>
    </lineage>
</organism>
<dbReference type="SUPFAM" id="SSF53383">
    <property type="entry name" value="PLP-dependent transferases"/>
    <property type="match status" value="1"/>
</dbReference>
<protein>
    <recommendedName>
        <fullName evidence="7">2-aminoethylphosphonate--pyruvate transaminase</fullName>
        <ecNumber evidence="7">2.6.1.37</ecNumber>
    </recommendedName>
    <alternativeName>
        <fullName evidence="7">2-aminoethylphosphonate aminotransferase</fullName>
    </alternativeName>
    <alternativeName>
        <fullName evidence="7">AEP transaminase</fullName>
        <shortName evidence="7">AEPT</shortName>
    </alternativeName>
</protein>
<evidence type="ECO:0000313" key="11">
    <source>
        <dbReference type="EMBL" id="MCZ0806333.1"/>
    </source>
</evidence>
<comment type="cofactor">
    <cofactor evidence="1 7 9">
        <name>pyridoxal 5'-phosphate</name>
        <dbReference type="ChEBI" id="CHEBI:597326"/>
    </cofactor>
</comment>
<dbReference type="RefSeq" id="WP_258433048.1">
    <property type="nucleotide sequence ID" value="NZ_JANSGW010000006.1"/>
</dbReference>
<evidence type="ECO:0000256" key="1">
    <source>
        <dbReference type="ARBA" id="ARBA00001933"/>
    </source>
</evidence>
<dbReference type="PIRSF" id="PIRSF000524">
    <property type="entry name" value="SPT"/>
    <property type="match status" value="1"/>
</dbReference>
<dbReference type="NCBIfam" id="TIGR03301">
    <property type="entry name" value="PhnW-AepZ"/>
    <property type="match status" value="1"/>
</dbReference>
<reference evidence="11" key="1">
    <citation type="submission" date="2022-09" db="EMBL/GenBank/DDBJ databases">
        <title>Genome analysis and characterization of larvicidal activity of Brevibacillus strains.</title>
        <authorList>
            <person name="Patrusheva E.V."/>
            <person name="Izotova A.O."/>
            <person name="Toshchakov S.V."/>
            <person name="Sineoky S.P."/>
        </authorList>
    </citation>
    <scope>NUCLEOTIDE SEQUENCE</scope>
    <source>
        <strain evidence="11">VKPM_B-13247</strain>
    </source>
</reference>
<evidence type="ECO:0000256" key="7">
    <source>
        <dbReference type="HAMAP-Rule" id="MF_01376"/>
    </source>
</evidence>
<keyword evidence="5 7" id="KW-0670">Pyruvate</keyword>
<comment type="similarity">
    <text evidence="7">Belongs to the class-V pyridoxal-phosphate-dependent aminotransferase family. PhnW subfamily.</text>
</comment>
<dbReference type="InterPro" id="IPR015424">
    <property type="entry name" value="PyrdxlP-dep_Trfase"/>
</dbReference>
<dbReference type="InterPro" id="IPR012703">
    <property type="entry name" value="NH2EtPonate_pyrv_transaminase"/>
</dbReference>
<evidence type="ECO:0000313" key="12">
    <source>
        <dbReference type="Proteomes" id="UP001077662"/>
    </source>
</evidence>
<accession>A0AAP3DDM6</accession>
<feature type="domain" description="Aminotransferase class V" evidence="10">
    <location>
        <begin position="33"/>
        <end position="330"/>
    </location>
</feature>
<feature type="modified residue" description="N6-(pyridoxal phosphate)lysine" evidence="7 9">
    <location>
        <position position="195"/>
    </location>
</feature>
<evidence type="ECO:0000256" key="2">
    <source>
        <dbReference type="ARBA" id="ARBA00022576"/>
    </source>
</evidence>
<dbReference type="Gene3D" id="3.40.640.10">
    <property type="entry name" value="Type I PLP-dependent aspartate aminotransferase-like (Major domain)"/>
    <property type="match status" value="1"/>
</dbReference>
<keyword evidence="2 7" id="KW-0032">Aminotransferase</keyword>
<comment type="caution">
    <text evidence="11">The sequence shown here is derived from an EMBL/GenBank/DDBJ whole genome shotgun (WGS) entry which is preliminary data.</text>
</comment>
<evidence type="ECO:0000256" key="6">
    <source>
        <dbReference type="ARBA" id="ARBA00049460"/>
    </source>
</evidence>
<evidence type="ECO:0000256" key="9">
    <source>
        <dbReference type="PIRSR" id="PIRSR000524-50"/>
    </source>
</evidence>
<keyword evidence="3 7" id="KW-0808">Transferase</keyword>
<evidence type="ECO:0000256" key="8">
    <source>
        <dbReference type="PIRSR" id="PIRSR000524-1"/>
    </source>
</evidence>
<keyword evidence="4 7" id="KW-0663">Pyridoxal phosphate</keyword>
<dbReference type="EC" id="2.6.1.37" evidence="7"/>